<dbReference type="PANTHER" id="PTHR20905:SF1">
    <property type="entry name" value="AT07410P-RELATED"/>
    <property type="match status" value="1"/>
</dbReference>
<dbReference type="Proteomes" id="UP001160148">
    <property type="component" value="Unassembled WGS sequence"/>
</dbReference>
<dbReference type="InterPro" id="IPR000182">
    <property type="entry name" value="GNAT_dom"/>
</dbReference>
<evidence type="ECO:0000256" key="6">
    <source>
        <dbReference type="ARBA" id="ARBA00050189"/>
    </source>
</evidence>
<dbReference type="InterPro" id="IPR016181">
    <property type="entry name" value="Acyl_CoA_acyltransferase"/>
</dbReference>
<evidence type="ECO:0000313" key="15">
    <source>
        <dbReference type="EMBL" id="CAI6347874.1"/>
    </source>
</evidence>
<gene>
    <name evidence="15" type="ORF">MEUPH1_LOCUS4608</name>
</gene>
<dbReference type="EC" id="2.3.1.87" evidence="5"/>
<dbReference type="EMBL" id="CARXXK010000001">
    <property type="protein sequence ID" value="CAI6347874.1"/>
    <property type="molecule type" value="Genomic_DNA"/>
</dbReference>
<dbReference type="AlphaFoldDB" id="A0AAV0VUH3"/>
<evidence type="ECO:0000256" key="13">
    <source>
        <dbReference type="ARBA" id="ARBA00052491"/>
    </source>
</evidence>
<feature type="domain" description="N-acetyltransferase" evidence="14">
    <location>
        <begin position="71"/>
        <end position="213"/>
    </location>
</feature>
<comment type="caution">
    <text evidence="15">The sequence shown here is derived from an EMBL/GenBank/DDBJ whole genome shotgun (WGS) entry which is preliminary data.</text>
</comment>
<evidence type="ECO:0000256" key="10">
    <source>
        <dbReference type="ARBA" id="ARBA00051823"/>
    </source>
</evidence>
<evidence type="ECO:0000259" key="14">
    <source>
        <dbReference type="PROSITE" id="PS51186"/>
    </source>
</evidence>
<comment type="catalytic activity">
    <reaction evidence="7">
        <text>serotonin + octadecanoyl-CoA = N-octadecanoyl-serotonin + CoA + H(+)</text>
        <dbReference type="Rhea" id="RHEA:51400"/>
        <dbReference type="ChEBI" id="CHEBI:15378"/>
        <dbReference type="ChEBI" id="CHEBI:57287"/>
        <dbReference type="ChEBI" id="CHEBI:57394"/>
        <dbReference type="ChEBI" id="CHEBI:134065"/>
        <dbReference type="ChEBI" id="CHEBI:350546"/>
    </reaction>
    <physiologicalReaction direction="left-to-right" evidence="7">
        <dbReference type="Rhea" id="RHEA:51401"/>
    </physiologicalReaction>
</comment>
<evidence type="ECO:0000256" key="8">
    <source>
        <dbReference type="ARBA" id="ARBA00051284"/>
    </source>
</evidence>
<evidence type="ECO:0000256" key="11">
    <source>
        <dbReference type="ARBA" id="ARBA00052178"/>
    </source>
</evidence>
<accession>A0AAV0VUH3</accession>
<proteinExistence type="inferred from homology"/>
<evidence type="ECO:0000313" key="16">
    <source>
        <dbReference type="Proteomes" id="UP001160148"/>
    </source>
</evidence>
<evidence type="ECO:0000256" key="3">
    <source>
        <dbReference type="ARBA" id="ARBA00037926"/>
    </source>
</evidence>
<evidence type="ECO:0000256" key="5">
    <source>
        <dbReference type="ARBA" id="ARBA00039114"/>
    </source>
</evidence>
<dbReference type="Pfam" id="PF00583">
    <property type="entry name" value="Acetyltransf_1"/>
    <property type="match status" value="1"/>
</dbReference>
<comment type="catalytic activity">
    <reaction evidence="12">
        <text>dopamine + hexadecanoyl-CoA = N-hexadecanoyl-dopamine + CoA + H(+)</text>
        <dbReference type="Rhea" id="RHEA:51376"/>
        <dbReference type="ChEBI" id="CHEBI:15378"/>
        <dbReference type="ChEBI" id="CHEBI:57287"/>
        <dbReference type="ChEBI" id="CHEBI:57379"/>
        <dbReference type="ChEBI" id="CHEBI:59905"/>
        <dbReference type="ChEBI" id="CHEBI:134058"/>
    </reaction>
    <physiologicalReaction direction="left-to-right" evidence="12">
        <dbReference type="Rhea" id="RHEA:51377"/>
    </physiologicalReaction>
</comment>
<comment type="catalytic activity">
    <reaction evidence="11">
        <text>serotonin + hexadecanoyl-CoA = N-hexadecanoyl-serotonin + CoA + H(+)</text>
        <dbReference type="Rhea" id="RHEA:51384"/>
        <dbReference type="ChEBI" id="CHEBI:15378"/>
        <dbReference type="ChEBI" id="CHEBI:57287"/>
        <dbReference type="ChEBI" id="CHEBI:57379"/>
        <dbReference type="ChEBI" id="CHEBI:134059"/>
        <dbReference type="ChEBI" id="CHEBI:350546"/>
    </reaction>
    <physiologicalReaction direction="left-to-right" evidence="11">
        <dbReference type="Rhea" id="RHEA:51385"/>
    </physiologicalReaction>
</comment>
<organism evidence="15 16">
    <name type="scientific">Macrosiphum euphorbiae</name>
    <name type="common">potato aphid</name>
    <dbReference type="NCBI Taxonomy" id="13131"/>
    <lineage>
        <taxon>Eukaryota</taxon>
        <taxon>Metazoa</taxon>
        <taxon>Ecdysozoa</taxon>
        <taxon>Arthropoda</taxon>
        <taxon>Hexapoda</taxon>
        <taxon>Insecta</taxon>
        <taxon>Pterygota</taxon>
        <taxon>Neoptera</taxon>
        <taxon>Paraneoptera</taxon>
        <taxon>Hemiptera</taxon>
        <taxon>Sternorrhyncha</taxon>
        <taxon>Aphidomorpha</taxon>
        <taxon>Aphidoidea</taxon>
        <taxon>Aphididae</taxon>
        <taxon>Macrosiphini</taxon>
        <taxon>Macrosiphum</taxon>
    </lineage>
</organism>
<evidence type="ECO:0000256" key="4">
    <source>
        <dbReference type="ARBA" id="ARBA00038182"/>
    </source>
</evidence>
<comment type="catalytic activity">
    <reaction evidence="9">
        <text>dopamine + acetyl-CoA = N-acetyldopamine + CoA + H(+)</text>
        <dbReference type="Rhea" id="RHEA:51388"/>
        <dbReference type="ChEBI" id="CHEBI:15378"/>
        <dbReference type="ChEBI" id="CHEBI:57287"/>
        <dbReference type="ChEBI" id="CHEBI:57288"/>
        <dbReference type="ChEBI" id="CHEBI:59905"/>
        <dbReference type="ChEBI" id="CHEBI:125678"/>
    </reaction>
    <physiologicalReaction direction="left-to-right" evidence="9">
        <dbReference type="Rhea" id="RHEA:51389"/>
    </physiologicalReaction>
</comment>
<keyword evidence="16" id="KW-1185">Reference proteome</keyword>
<comment type="catalytic activity">
    <reaction evidence="13">
        <text>serotonin + acetyl-CoA = N-acetylserotonin + CoA + H(+)</text>
        <dbReference type="Rhea" id="RHEA:25217"/>
        <dbReference type="ChEBI" id="CHEBI:15378"/>
        <dbReference type="ChEBI" id="CHEBI:17697"/>
        <dbReference type="ChEBI" id="CHEBI:57287"/>
        <dbReference type="ChEBI" id="CHEBI:57288"/>
        <dbReference type="ChEBI" id="CHEBI:350546"/>
        <dbReference type="EC" id="2.3.1.87"/>
    </reaction>
    <physiologicalReaction direction="left-to-right" evidence="13">
        <dbReference type="Rhea" id="RHEA:25218"/>
    </physiologicalReaction>
</comment>
<sequence>MDENEIKNNKVSFNIVPITDNDKQIIQNSLRQYFFRDEPICASLGLMEEKESLIKFENHCIDLIKYGVSFMAISAETGEMMGAALNSIVCRSNEIKQYGDENKSSKYNDIMVILEKAGRETDVFGQYPNIDRMMELKIITVNKEHRGLGICKALINKSKELALELGYQMMYVECSSHFTAKAVERFGFQCIYTLSYSDYVNKQGEVVFKTQPPHTIFKIHVLLLEM</sequence>
<comment type="pathway">
    <text evidence="3">Aromatic compound metabolism; melatonin biosynthesis; melatonin from serotonin: step 1/2.</text>
</comment>
<evidence type="ECO:0000256" key="9">
    <source>
        <dbReference type="ARBA" id="ARBA00051711"/>
    </source>
</evidence>
<evidence type="ECO:0000256" key="1">
    <source>
        <dbReference type="ARBA" id="ARBA00022679"/>
    </source>
</evidence>
<protein>
    <recommendedName>
        <fullName evidence="5">aralkylamine N-acetyltransferase</fullName>
        <ecNumber evidence="5">2.3.1.87</ecNumber>
    </recommendedName>
</protein>
<keyword evidence="2" id="KW-0012">Acyltransferase</keyword>
<dbReference type="FunFam" id="3.40.630.30:FF:000046">
    <property type="entry name" value="Dopamine N-acetyltransferase"/>
    <property type="match status" value="1"/>
</dbReference>
<name>A0AAV0VUH3_9HEMI</name>
<comment type="catalytic activity">
    <reaction evidence="8">
        <text>serotonin + (5Z,8Z,11Z,14Z)-eicosatetraenoyl-CoA = N-[(5Z,8Z,11Z,14Z)-eicosatetraenoyl]-serotonin + CoA + H(+)</text>
        <dbReference type="Rhea" id="RHEA:51396"/>
        <dbReference type="ChEBI" id="CHEBI:15378"/>
        <dbReference type="ChEBI" id="CHEBI:57287"/>
        <dbReference type="ChEBI" id="CHEBI:57368"/>
        <dbReference type="ChEBI" id="CHEBI:132255"/>
        <dbReference type="ChEBI" id="CHEBI:350546"/>
    </reaction>
    <physiologicalReaction direction="left-to-right" evidence="8">
        <dbReference type="Rhea" id="RHEA:51397"/>
    </physiologicalReaction>
</comment>
<dbReference type="SUPFAM" id="SSF55729">
    <property type="entry name" value="Acyl-CoA N-acyltransferases (Nat)"/>
    <property type="match status" value="1"/>
</dbReference>
<evidence type="ECO:0000256" key="12">
    <source>
        <dbReference type="ARBA" id="ARBA00052335"/>
    </source>
</evidence>
<dbReference type="PANTHER" id="PTHR20905">
    <property type="entry name" value="N-ACETYLTRANSFERASE-RELATED"/>
    <property type="match status" value="1"/>
</dbReference>
<evidence type="ECO:0000256" key="7">
    <source>
        <dbReference type="ARBA" id="ARBA00050849"/>
    </source>
</evidence>
<dbReference type="PROSITE" id="PS51186">
    <property type="entry name" value="GNAT"/>
    <property type="match status" value="1"/>
</dbReference>
<comment type="catalytic activity">
    <reaction evidence="10">
        <text>serotonin + (9Z)-octadecenoyl-CoA = N-(9Z-octadecenoyl)-serotonin + CoA + H(+)</text>
        <dbReference type="Rhea" id="RHEA:51392"/>
        <dbReference type="ChEBI" id="CHEBI:15378"/>
        <dbReference type="ChEBI" id="CHEBI:57287"/>
        <dbReference type="ChEBI" id="CHEBI:57387"/>
        <dbReference type="ChEBI" id="CHEBI:134064"/>
        <dbReference type="ChEBI" id="CHEBI:350546"/>
    </reaction>
    <physiologicalReaction direction="left-to-right" evidence="10">
        <dbReference type="Rhea" id="RHEA:51393"/>
    </physiologicalReaction>
</comment>
<comment type="catalytic activity">
    <reaction evidence="6">
        <text>dopamine + (9Z)-octadecenoyl-CoA = N-(9Z-octadecanoyl)-dopamine + CoA + H(+)</text>
        <dbReference type="Rhea" id="RHEA:51380"/>
        <dbReference type="ChEBI" id="CHEBI:15378"/>
        <dbReference type="ChEBI" id="CHEBI:31883"/>
        <dbReference type="ChEBI" id="CHEBI:57287"/>
        <dbReference type="ChEBI" id="CHEBI:57387"/>
        <dbReference type="ChEBI" id="CHEBI:59905"/>
    </reaction>
    <physiologicalReaction direction="left-to-right" evidence="6">
        <dbReference type="Rhea" id="RHEA:51381"/>
    </physiologicalReaction>
</comment>
<dbReference type="CDD" id="cd04301">
    <property type="entry name" value="NAT_SF"/>
    <property type="match status" value="1"/>
</dbReference>
<evidence type="ECO:0000256" key="2">
    <source>
        <dbReference type="ARBA" id="ARBA00023315"/>
    </source>
</evidence>
<keyword evidence="1" id="KW-0808">Transferase</keyword>
<comment type="similarity">
    <text evidence="4">Belongs to the acetyltransferase family. AANAT subfamily.</text>
</comment>
<dbReference type="Gene3D" id="3.40.630.30">
    <property type="match status" value="1"/>
</dbReference>
<dbReference type="GO" id="GO:0004059">
    <property type="term" value="F:aralkylamine N-acetyltransferase activity"/>
    <property type="evidence" value="ECO:0007669"/>
    <property type="project" value="UniProtKB-EC"/>
</dbReference>
<reference evidence="15 16" key="1">
    <citation type="submission" date="2023-01" db="EMBL/GenBank/DDBJ databases">
        <authorList>
            <person name="Whitehead M."/>
        </authorList>
    </citation>
    <scope>NUCLEOTIDE SEQUENCE [LARGE SCALE GENOMIC DNA]</scope>
</reference>